<gene>
    <name evidence="2" type="ORF">PECAL_1P22730</name>
</gene>
<dbReference type="OrthoDB" id="195548at2759"/>
<evidence type="ECO:0000313" key="3">
    <source>
        <dbReference type="Proteomes" id="UP000789595"/>
    </source>
</evidence>
<proteinExistence type="predicted"/>
<keyword evidence="3" id="KW-1185">Reference proteome</keyword>
<reference evidence="2" key="1">
    <citation type="submission" date="2021-11" db="EMBL/GenBank/DDBJ databases">
        <authorList>
            <consortium name="Genoscope - CEA"/>
            <person name="William W."/>
        </authorList>
    </citation>
    <scope>NUCLEOTIDE SEQUENCE</scope>
</reference>
<dbReference type="Proteomes" id="UP000789595">
    <property type="component" value="Unassembled WGS sequence"/>
</dbReference>
<evidence type="ECO:0000313" key="2">
    <source>
        <dbReference type="EMBL" id="CAH0365816.1"/>
    </source>
</evidence>
<protein>
    <submittedName>
        <fullName evidence="2">Uncharacterized protein</fullName>
    </submittedName>
</protein>
<dbReference type="AlphaFoldDB" id="A0A8J2WXR5"/>
<feature type="compositionally biased region" description="Pro residues" evidence="1">
    <location>
        <begin position="235"/>
        <end position="261"/>
    </location>
</feature>
<name>A0A8J2WXR5_9STRA</name>
<dbReference type="EMBL" id="CAKKNE010000001">
    <property type="protein sequence ID" value="CAH0365816.1"/>
    <property type="molecule type" value="Genomic_DNA"/>
</dbReference>
<feature type="compositionally biased region" description="Basic and acidic residues" evidence="1">
    <location>
        <begin position="156"/>
        <end position="165"/>
    </location>
</feature>
<accession>A0A8J2WXR5</accession>
<evidence type="ECO:0000256" key="1">
    <source>
        <dbReference type="SAM" id="MobiDB-lite"/>
    </source>
</evidence>
<organism evidence="2 3">
    <name type="scientific">Pelagomonas calceolata</name>
    <dbReference type="NCBI Taxonomy" id="35677"/>
    <lineage>
        <taxon>Eukaryota</taxon>
        <taxon>Sar</taxon>
        <taxon>Stramenopiles</taxon>
        <taxon>Ochrophyta</taxon>
        <taxon>Pelagophyceae</taxon>
        <taxon>Pelagomonadales</taxon>
        <taxon>Pelagomonadaceae</taxon>
        <taxon>Pelagomonas</taxon>
    </lineage>
</organism>
<feature type="region of interest" description="Disordered" evidence="1">
    <location>
        <begin position="156"/>
        <end position="175"/>
    </location>
</feature>
<feature type="region of interest" description="Disordered" evidence="1">
    <location>
        <begin position="230"/>
        <end position="268"/>
    </location>
</feature>
<comment type="caution">
    <text evidence="2">The sequence shown here is derived from an EMBL/GenBank/DDBJ whole genome shotgun (WGS) entry which is preliminary data.</text>
</comment>
<sequence>MGRGDACEERRTKLKAHSTINELPQQSVALEKYYNLAGQCQAKANAATEKALRMPARTYLEAHRRQVPLDQAYCYQRRYATLGMECIPKHGYYNSKLGPQRAALKSGCLGALAWLEKIVDAMDADEVLLGAHRAAVAALKKREAEEAALKQGMARLQRDRAEREKRKQKQAADAALPPLVRGARVRYKDGSSGSVVECHRDCPEGPYYDVALDGGRVVQAERSNLELIAGKPTAPSAPPPPPVPSAPPLPPVPPPPPPPPAYDSDAVALGATPLPPALLGYEDSVASKITIEEVRSSAERAWGQTTAQGRGRVERLPTFQGRVRDARNLDSTNGCAVIAPLVCQMHIGEKKELTNSDVARVIDDIVPPILAHIRKKHGLGNGAFIIPADVHDYLYDAKAIDHSMFAGVFGGNCLDDEHVAKLLNAFEEVPQSDKAGCAFFFKEHVIAVLRVGKEYHFVDSLGGGDASGMGTRTVCADVEALRVFLRYYVSKKLPPGCVGNAFDEATADFDARVFQAFLWRHAPNK</sequence>